<name>A0A8E1US03_9BACT</name>
<dbReference type="EMBL" id="LFQU01000010">
    <property type="protein sequence ID" value="KOO68648.1"/>
    <property type="molecule type" value="Genomic_DNA"/>
</dbReference>
<protein>
    <submittedName>
        <fullName evidence="1">Uncharacterized protein</fullName>
    </submittedName>
</protein>
<proteinExistence type="predicted"/>
<evidence type="ECO:0000313" key="2">
    <source>
        <dbReference type="Proteomes" id="UP000036951"/>
    </source>
</evidence>
<dbReference type="Proteomes" id="UP000036951">
    <property type="component" value="Unassembled WGS sequence"/>
</dbReference>
<reference evidence="1 2" key="1">
    <citation type="submission" date="2015-06" db="EMBL/GenBank/DDBJ databases">
        <title>Prevotella sp. 109, sp. nov., a novel member of the family Prevotellaceae isolated from human faeces.</title>
        <authorList>
            <person name="Shkoporov A.N."/>
            <person name="Chaplin A.V."/>
            <person name="Kafarskaia L.I."/>
            <person name="Efimov B.A."/>
        </authorList>
    </citation>
    <scope>NUCLEOTIDE SEQUENCE [LARGE SCALE GENOMIC DNA]</scope>
    <source>
        <strain evidence="1 2">109</strain>
    </source>
</reference>
<dbReference type="AlphaFoldDB" id="A0A8E1US03"/>
<dbReference type="RefSeq" id="WP_053398194.1">
    <property type="nucleotide sequence ID" value="NZ_LFQU01000010.1"/>
</dbReference>
<organism evidence="1 2">
    <name type="scientific">Xylanibacter rarus</name>
    <dbReference type="NCBI Taxonomy" id="1676614"/>
    <lineage>
        <taxon>Bacteria</taxon>
        <taxon>Pseudomonadati</taxon>
        <taxon>Bacteroidota</taxon>
        <taxon>Bacteroidia</taxon>
        <taxon>Bacteroidales</taxon>
        <taxon>Prevotellaceae</taxon>
        <taxon>Xylanibacter</taxon>
    </lineage>
</organism>
<accession>A0A8E1US03</accession>
<keyword evidence="2" id="KW-1185">Reference proteome</keyword>
<evidence type="ECO:0000313" key="1">
    <source>
        <dbReference type="EMBL" id="KOO68648.1"/>
    </source>
</evidence>
<comment type="caution">
    <text evidence="1">The sequence shown here is derived from an EMBL/GenBank/DDBJ whole genome shotgun (WGS) entry which is preliminary data.</text>
</comment>
<sequence length="192" mass="21387">MAEVKLKKKICLKRKEKPAEFVFTKYLKIKLLWKTKTDLDLCIFFTTKDGQAGGVFSSMFRQKKSDMGSLEEFPYMEHTGDKAEPSEGGESVEQINIAKLDDIDTANVVVLNYGKAIDGEEVNFAQDSGRVEIQSSEGDYFEVAIDADQPGHVYHVCSIKNRDGKNGVVNEGVVMDLGTAFERIPGFSLICE</sequence>
<gene>
    <name evidence="1" type="ORF">ACU52_06485</name>
</gene>
<dbReference type="OrthoDB" id="179721at2"/>